<protein>
    <submittedName>
        <fullName evidence="2">Uncharacterized protein</fullName>
    </submittedName>
</protein>
<feature type="non-terminal residue" evidence="2">
    <location>
        <position position="1"/>
    </location>
</feature>
<evidence type="ECO:0000313" key="2">
    <source>
        <dbReference type="EMBL" id="MBW0543005.1"/>
    </source>
</evidence>
<accession>A0A9Q3FSF1</accession>
<proteinExistence type="predicted"/>
<keyword evidence="3" id="KW-1185">Reference proteome</keyword>
<dbReference type="Proteomes" id="UP000765509">
    <property type="component" value="Unassembled WGS sequence"/>
</dbReference>
<sequence length="180" mass="20936">VSRQGGGFLFPNWQRVLTDGKIAPKKLVEDFAKEQEELTKKMKEDEAKEALPKPNPMNIIQLKKDDSATSIAKVESWGRWQPTIISSANEHLLNNYGLRNTKERNSRAENTNQDALRSHSKVKTPINKRPNIPGAYIEDEHKEEEKKLFQPNIRSLKWCKMKIIYLHRNLKLIKLKIPRN</sequence>
<comment type="caution">
    <text evidence="2">The sequence shown here is derived from an EMBL/GenBank/DDBJ whole genome shotgun (WGS) entry which is preliminary data.</text>
</comment>
<organism evidence="2 3">
    <name type="scientific">Austropuccinia psidii MF-1</name>
    <dbReference type="NCBI Taxonomy" id="1389203"/>
    <lineage>
        <taxon>Eukaryota</taxon>
        <taxon>Fungi</taxon>
        <taxon>Dikarya</taxon>
        <taxon>Basidiomycota</taxon>
        <taxon>Pucciniomycotina</taxon>
        <taxon>Pucciniomycetes</taxon>
        <taxon>Pucciniales</taxon>
        <taxon>Sphaerophragmiaceae</taxon>
        <taxon>Austropuccinia</taxon>
    </lineage>
</organism>
<dbReference type="EMBL" id="AVOT02047740">
    <property type="protein sequence ID" value="MBW0543005.1"/>
    <property type="molecule type" value="Genomic_DNA"/>
</dbReference>
<evidence type="ECO:0000313" key="3">
    <source>
        <dbReference type="Proteomes" id="UP000765509"/>
    </source>
</evidence>
<gene>
    <name evidence="2" type="ORF">O181_082720</name>
</gene>
<evidence type="ECO:0000256" key="1">
    <source>
        <dbReference type="SAM" id="MobiDB-lite"/>
    </source>
</evidence>
<dbReference type="AlphaFoldDB" id="A0A9Q3FSF1"/>
<dbReference type="OrthoDB" id="2506366at2759"/>
<feature type="region of interest" description="Disordered" evidence="1">
    <location>
        <begin position="100"/>
        <end position="133"/>
    </location>
</feature>
<name>A0A9Q3FSF1_9BASI</name>
<reference evidence="2" key="1">
    <citation type="submission" date="2021-03" db="EMBL/GenBank/DDBJ databases">
        <title>Draft genome sequence of rust myrtle Austropuccinia psidii MF-1, a brazilian biotype.</title>
        <authorList>
            <person name="Quecine M.C."/>
            <person name="Pachon D.M.R."/>
            <person name="Bonatelli M.L."/>
            <person name="Correr F.H."/>
            <person name="Franceschini L.M."/>
            <person name="Leite T.F."/>
            <person name="Margarido G.R.A."/>
            <person name="Almeida C.A."/>
            <person name="Ferrarezi J.A."/>
            <person name="Labate C.A."/>
        </authorList>
    </citation>
    <scope>NUCLEOTIDE SEQUENCE</scope>
    <source>
        <strain evidence="2">MF-1</strain>
    </source>
</reference>